<feature type="compositionally biased region" description="Polar residues" evidence="1">
    <location>
        <begin position="1"/>
        <end position="19"/>
    </location>
</feature>
<feature type="region of interest" description="Disordered" evidence="1">
    <location>
        <begin position="1"/>
        <end position="26"/>
    </location>
</feature>
<sequence>MNSVASSIATPLLSPQSWRPSPPPTRLRFGSAFASKRVGRRRRPPRFAARLQALQLAEPFRGSKCGGGGEEAALVPEEASESLGRVIQCAVKPLACTVFFIAVGFAPFRRVQAPAAAAAAAAELNLERVEEGSEAKGHEFSKRLLEKVSVVLRCMDG</sequence>
<dbReference type="Proteomes" id="UP001634007">
    <property type="component" value="Unassembled WGS sequence"/>
</dbReference>
<evidence type="ECO:0000256" key="1">
    <source>
        <dbReference type="SAM" id="MobiDB-lite"/>
    </source>
</evidence>
<comment type="caution">
    <text evidence="2">The sequence shown here is derived from an EMBL/GenBank/DDBJ whole genome shotgun (WGS) entry which is preliminary data.</text>
</comment>
<gene>
    <name evidence="2" type="ORF">ACJRO7_020170</name>
</gene>
<name>A0ABD3KFP2_EUCGL</name>
<evidence type="ECO:0000313" key="2">
    <source>
        <dbReference type="EMBL" id="KAL3738755.1"/>
    </source>
</evidence>
<protein>
    <submittedName>
        <fullName evidence="2">Uncharacterized protein</fullName>
    </submittedName>
</protein>
<keyword evidence="3" id="KW-1185">Reference proteome</keyword>
<proteinExistence type="predicted"/>
<dbReference type="EMBL" id="JBJKBG010000005">
    <property type="protein sequence ID" value="KAL3738755.1"/>
    <property type="molecule type" value="Genomic_DNA"/>
</dbReference>
<dbReference type="AlphaFoldDB" id="A0ABD3KFP2"/>
<organism evidence="2 3">
    <name type="scientific">Eucalyptus globulus</name>
    <name type="common">Tasmanian blue gum</name>
    <dbReference type="NCBI Taxonomy" id="34317"/>
    <lineage>
        <taxon>Eukaryota</taxon>
        <taxon>Viridiplantae</taxon>
        <taxon>Streptophyta</taxon>
        <taxon>Embryophyta</taxon>
        <taxon>Tracheophyta</taxon>
        <taxon>Spermatophyta</taxon>
        <taxon>Magnoliopsida</taxon>
        <taxon>eudicotyledons</taxon>
        <taxon>Gunneridae</taxon>
        <taxon>Pentapetalae</taxon>
        <taxon>rosids</taxon>
        <taxon>malvids</taxon>
        <taxon>Myrtales</taxon>
        <taxon>Myrtaceae</taxon>
        <taxon>Myrtoideae</taxon>
        <taxon>Eucalypteae</taxon>
        <taxon>Eucalyptus</taxon>
    </lineage>
</organism>
<reference evidence="2 3" key="1">
    <citation type="submission" date="2024-11" db="EMBL/GenBank/DDBJ databases">
        <title>Chromosome-level genome assembly of Eucalyptus globulus Labill. provides insights into its genome evolution.</title>
        <authorList>
            <person name="Li X."/>
        </authorList>
    </citation>
    <scope>NUCLEOTIDE SEQUENCE [LARGE SCALE GENOMIC DNA]</scope>
    <source>
        <strain evidence="2">CL2024</strain>
        <tissue evidence="2">Fresh tender leaves</tissue>
    </source>
</reference>
<evidence type="ECO:0000313" key="3">
    <source>
        <dbReference type="Proteomes" id="UP001634007"/>
    </source>
</evidence>
<accession>A0ABD3KFP2</accession>